<dbReference type="EMBL" id="MIEK01000058">
    <property type="protein sequence ID" value="OEH81139.1"/>
    <property type="molecule type" value="Genomic_DNA"/>
</dbReference>
<dbReference type="STRING" id="762845.BCR26_17410"/>
<organism evidence="1 2">
    <name type="scientific">Enterococcus rivorum</name>
    <dbReference type="NCBI Taxonomy" id="762845"/>
    <lineage>
        <taxon>Bacteria</taxon>
        <taxon>Bacillati</taxon>
        <taxon>Bacillota</taxon>
        <taxon>Bacilli</taxon>
        <taxon>Lactobacillales</taxon>
        <taxon>Enterococcaceae</taxon>
        <taxon>Enterococcus</taxon>
    </lineage>
</organism>
<sequence length="123" mass="13975">MRIQMKLSRDAMLAIQEIKNLEFSDPNITITNGYVVGVAYNRIKNKQVDWNKVATSNIPGVSNNPSSDIKSVKTTLNLEQNILDGIKEIQNSFFSIFNLKRVHKAYVVKMILFAAILDYNNLL</sequence>
<reference evidence="1 2" key="1">
    <citation type="submission" date="2016-09" db="EMBL/GenBank/DDBJ databases">
        <authorList>
            <person name="Capua I."/>
            <person name="De Benedictis P."/>
            <person name="Joannis T."/>
            <person name="Lombin L.H."/>
            <person name="Cattoli G."/>
        </authorList>
    </citation>
    <scope>NUCLEOTIDE SEQUENCE [LARGE SCALE GENOMIC DNA]</scope>
    <source>
        <strain evidence="1 2">LMG 25899</strain>
    </source>
</reference>
<accession>A0A1E5KU39</accession>
<name>A0A1E5KU39_9ENTE</name>
<evidence type="ECO:0000313" key="1">
    <source>
        <dbReference type="EMBL" id="OEH81139.1"/>
    </source>
</evidence>
<gene>
    <name evidence="1" type="ORF">BCR26_17410</name>
</gene>
<proteinExistence type="predicted"/>
<dbReference type="Proteomes" id="UP000095256">
    <property type="component" value="Unassembled WGS sequence"/>
</dbReference>
<protein>
    <submittedName>
        <fullName evidence="1">Uncharacterized protein</fullName>
    </submittedName>
</protein>
<comment type="caution">
    <text evidence="1">The sequence shown here is derived from an EMBL/GenBank/DDBJ whole genome shotgun (WGS) entry which is preliminary data.</text>
</comment>
<keyword evidence="2" id="KW-1185">Reference proteome</keyword>
<dbReference type="AlphaFoldDB" id="A0A1E5KU39"/>
<evidence type="ECO:0000313" key="2">
    <source>
        <dbReference type="Proteomes" id="UP000095256"/>
    </source>
</evidence>